<reference evidence="2 3" key="1">
    <citation type="journal article" date="2019" name="Int. J. Syst. Evol. Microbiol.">
        <title>The Global Catalogue of Microorganisms (GCM) 10K type strain sequencing project: providing services to taxonomists for standard genome sequencing and annotation.</title>
        <authorList>
            <consortium name="The Broad Institute Genomics Platform"/>
            <consortium name="The Broad Institute Genome Sequencing Center for Infectious Disease"/>
            <person name="Wu L."/>
            <person name="Ma J."/>
        </authorList>
    </citation>
    <scope>NUCLEOTIDE SEQUENCE [LARGE SCALE GENOMIC DNA]</scope>
    <source>
        <strain evidence="2 3">JCM 13595</strain>
    </source>
</reference>
<dbReference type="InterPro" id="IPR025736">
    <property type="entry name" value="PucR_C-HTH_dom"/>
</dbReference>
<accession>A0ABN2UD00</accession>
<protein>
    <recommendedName>
        <fullName evidence="1">PucR C-terminal helix-turn-helix domain-containing protein</fullName>
    </recommendedName>
</protein>
<organism evidence="2 3">
    <name type="scientific">Yaniella flava</name>
    <dbReference type="NCBI Taxonomy" id="287930"/>
    <lineage>
        <taxon>Bacteria</taxon>
        <taxon>Bacillati</taxon>
        <taxon>Actinomycetota</taxon>
        <taxon>Actinomycetes</taxon>
        <taxon>Micrococcales</taxon>
        <taxon>Micrococcaceae</taxon>
        <taxon>Yaniella</taxon>
    </lineage>
</organism>
<evidence type="ECO:0000259" key="1">
    <source>
        <dbReference type="Pfam" id="PF13556"/>
    </source>
</evidence>
<dbReference type="PANTHER" id="PTHR33744">
    <property type="entry name" value="CARBOHYDRATE DIACID REGULATOR"/>
    <property type="match status" value="1"/>
</dbReference>
<name>A0ABN2UD00_9MICC</name>
<dbReference type="EMBL" id="BAAAMN010000018">
    <property type="protein sequence ID" value="GAA2033431.1"/>
    <property type="molecule type" value="Genomic_DNA"/>
</dbReference>
<dbReference type="Gene3D" id="1.10.10.2840">
    <property type="entry name" value="PucR C-terminal helix-turn-helix domain"/>
    <property type="match status" value="1"/>
</dbReference>
<comment type="caution">
    <text evidence="2">The sequence shown here is derived from an EMBL/GenBank/DDBJ whole genome shotgun (WGS) entry which is preliminary data.</text>
</comment>
<dbReference type="PANTHER" id="PTHR33744:SF7">
    <property type="entry name" value="PUCR FAMILY TRANSCRIPTIONAL REGULATOR"/>
    <property type="match status" value="1"/>
</dbReference>
<sequence length="481" mass="53561">MAITIESVLTYFQGRAITNVTNLNQRVAEIVRIEDLRVHGYSSHATLVSCSEADLMGFEENSSQFLSLLRGCVLLVEPTSFDAARTLDEAGFTYILGPAKIEHDVTDMLSMVITANFAYEDRLVTSAMRGLTLVARTGGIQGVLSDLSRFIDGWAVLLDTHGQVIESVGAARLHIEDAISVVLNRPVRIRYPDLQVHLVGTDSSGEQTARLVIAARSQSAYRTRSIAAHAAALLAFMMGTTKVSETERLGRKLMLDTLLDQNKEAENYLKQWKINVKKLSAFVVSSKTRNIDTERLVSFWLRRLGANPLYFGHVGEAYGFVQGSALSKLIALAEDFRTNRGERVVLGVGDELEVSMLGRALHQARQAHDVAKRMKKTAVHFSDLLSIRKGLVTLSDEQRANFATLLDPLVLSEPNSQEMIRTLRVYLAHNGSWKPAASELEIHRQTLMNRIQRIQTTLNLNVDDPDDRALLWFGLRAKDMQ</sequence>
<gene>
    <name evidence="2" type="ORF">GCM10009720_12410</name>
</gene>
<keyword evidence="3" id="KW-1185">Reference proteome</keyword>
<dbReference type="RefSeq" id="WP_343956754.1">
    <property type="nucleotide sequence ID" value="NZ_BAAAMN010000018.1"/>
</dbReference>
<dbReference type="InterPro" id="IPR042070">
    <property type="entry name" value="PucR_C-HTH_sf"/>
</dbReference>
<dbReference type="InterPro" id="IPR051448">
    <property type="entry name" value="CdaR-like_regulators"/>
</dbReference>
<evidence type="ECO:0000313" key="3">
    <source>
        <dbReference type="Proteomes" id="UP001501461"/>
    </source>
</evidence>
<dbReference type="Pfam" id="PF13556">
    <property type="entry name" value="HTH_30"/>
    <property type="match status" value="1"/>
</dbReference>
<evidence type="ECO:0000313" key="2">
    <source>
        <dbReference type="EMBL" id="GAA2033431.1"/>
    </source>
</evidence>
<feature type="domain" description="PucR C-terminal helix-turn-helix" evidence="1">
    <location>
        <begin position="420"/>
        <end position="477"/>
    </location>
</feature>
<proteinExistence type="predicted"/>
<dbReference type="Proteomes" id="UP001501461">
    <property type="component" value="Unassembled WGS sequence"/>
</dbReference>